<dbReference type="AlphaFoldDB" id="A0A2G6MST2"/>
<evidence type="ECO:0000256" key="3">
    <source>
        <dbReference type="ARBA" id="ARBA00022475"/>
    </source>
</evidence>
<gene>
    <name evidence="9" type="ORF">CSA25_01490</name>
</gene>
<keyword evidence="7 9" id="KW-0808">Transferase</keyword>
<feature type="transmembrane region" description="Helical" evidence="8">
    <location>
        <begin position="311"/>
        <end position="334"/>
    </location>
</feature>
<keyword evidence="7 9" id="KW-0012">Acyltransferase</keyword>
<dbReference type="InterPro" id="IPR024194">
    <property type="entry name" value="Ac/AlaTfrase_AlgI/DltB"/>
</dbReference>
<evidence type="ECO:0000256" key="8">
    <source>
        <dbReference type="SAM" id="Phobius"/>
    </source>
</evidence>
<keyword evidence="3 7" id="KW-1003">Cell membrane</keyword>
<evidence type="ECO:0000256" key="4">
    <source>
        <dbReference type="ARBA" id="ARBA00022692"/>
    </source>
</evidence>
<keyword evidence="5 8" id="KW-1133">Transmembrane helix</keyword>
<dbReference type="Pfam" id="PF03062">
    <property type="entry name" value="MBOAT"/>
    <property type="match status" value="1"/>
</dbReference>
<comment type="similarity">
    <text evidence="2 7">Belongs to the membrane-bound acyltransferase family.</text>
</comment>
<evidence type="ECO:0000313" key="10">
    <source>
        <dbReference type="Proteomes" id="UP000231203"/>
    </source>
</evidence>
<dbReference type="InterPro" id="IPR004299">
    <property type="entry name" value="MBOAT_fam"/>
</dbReference>
<dbReference type="InterPro" id="IPR051085">
    <property type="entry name" value="MB_O-acyltransferase"/>
</dbReference>
<dbReference type="Proteomes" id="UP000231203">
    <property type="component" value="Unassembled WGS sequence"/>
</dbReference>
<comment type="subcellular location">
    <subcellularLocation>
        <location evidence="1">Cell membrane</location>
        <topology evidence="1">Multi-pass membrane protein</topology>
    </subcellularLocation>
</comment>
<evidence type="ECO:0000256" key="6">
    <source>
        <dbReference type="ARBA" id="ARBA00023136"/>
    </source>
</evidence>
<feature type="transmembrane region" description="Helical" evidence="8">
    <location>
        <begin position="151"/>
        <end position="170"/>
    </location>
</feature>
<evidence type="ECO:0000256" key="2">
    <source>
        <dbReference type="ARBA" id="ARBA00010323"/>
    </source>
</evidence>
<feature type="transmembrane region" description="Helical" evidence="8">
    <location>
        <begin position="6"/>
        <end position="23"/>
    </location>
</feature>
<sequence>MLFNSFQFAVFFPVLIGLYYLIPHQYRWFLLLSSSYFFYSFAKIEYIFLLMGSTLVNYSLGLLISGTPKKKRKPYMWAGVFFNIGILFLFKYFNFFSKSATNVLGALNIRQDMPMFELLLPVGISFYTFQGLAYILDVYDDKVPAERKPHIFALFTAFFPPLLSGPINRARDLMPQFKQPHPFDYQNMTQGLRLILWGLVKKMVIADHLAVYVNRVYNHADDYQGVALMIATVFYTVQIYCDFSGYTDMARGSAQVLGYDLMENFRHPYFSKSLHEFWQRWHISLSTWFRDYVYIPLGGNRVTKWRWRYNIFVTFMVSGLWHGANWTFVIWGVLHGVILMLENATHHFQRRLADRLFPNKASRLNQGIQVAITMCMVSFSWIFFRANSISDAFTIIRNMCCINIDGFGLKQAGIDVVGIPQFIFLLSMIVLLFSVEMWERRGWIQEQTGDLPLTIRWAVYTIACWSVLISAVFGVKQEFIYFQF</sequence>
<dbReference type="PANTHER" id="PTHR13285">
    <property type="entry name" value="ACYLTRANSFERASE"/>
    <property type="match status" value="1"/>
</dbReference>
<organism evidence="9 10">
    <name type="scientific">Desulfobacter postgatei</name>
    <dbReference type="NCBI Taxonomy" id="2293"/>
    <lineage>
        <taxon>Bacteria</taxon>
        <taxon>Pseudomonadati</taxon>
        <taxon>Thermodesulfobacteriota</taxon>
        <taxon>Desulfobacteria</taxon>
        <taxon>Desulfobacterales</taxon>
        <taxon>Desulfobacteraceae</taxon>
        <taxon>Desulfobacter</taxon>
    </lineage>
</organism>
<dbReference type="EMBL" id="PDTI01000014">
    <property type="protein sequence ID" value="PIE63157.1"/>
    <property type="molecule type" value="Genomic_DNA"/>
</dbReference>
<dbReference type="InterPro" id="IPR028362">
    <property type="entry name" value="AlgI"/>
</dbReference>
<comment type="caution">
    <text evidence="9">The sequence shown here is derived from an EMBL/GenBank/DDBJ whole genome shotgun (WGS) entry which is preliminary data.</text>
</comment>
<feature type="transmembrane region" description="Helical" evidence="8">
    <location>
        <begin position="416"/>
        <end position="435"/>
    </location>
</feature>
<accession>A0A2G6MST2</accession>
<dbReference type="PIRSF" id="PIRSF500217">
    <property type="entry name" value="AlgI"/>
    <property type="match status" value="1"/>
</dbReference>
<proteinExistence type="inferred from homology"/>
<feature type="transmembrane region" description="Helical" evidence="8">
    <location>
        <begin position="76"/>
        <end position="97"/>
    </location>
</feature>
<evidence type="ECO:0000256" key="5">
    <source>
        <dbReference type="ARBA" id="ARBA00022989"/>
    </source>
</evidence>
<keyword evidence="6 7" id="KW-0472">Membrane</keyword>
<reference evidence="9 10" key="1">
    <citation type="submission" date="2017-10" db="EMBL/GenBank/DDBJ databases">
        <title>Novel microbial diversity and functional potential in the marine mammal oral microbiome.</title>
        <authorList>
            <person name="Dudek N.K."/>
            <person name="Sun C.L."/>
            <person name="Burstein D."/>
            <person name="Kantor R.S."/>
            <person name="Aliaga Goltsman D.S."/>
            <person name="Bik E.M."/>
            <person name="Thomas B.C."/>
            <person name="Banfield J.F."/>
            <person name="Relman D.A."/>
        </authorList>
    </citation>
    <scope>NUCLEOTIDE SEQUENCE [LARGE SCALE GENOMIC DNA]</scope>
    <source>
        <strain evidence="9">DOLJORAL78_47_202</strain>
    </source>
</reference>
<feature type="transmembrane region" description="Helical" evidence="8">
    <location>
        <begin position="118"/>
        <end position="139"/>
    </location>
</feature>
<dbReference type="GO" id="GO:0005886">
    <property type="term" value="C:plasma membrane"/>
    <property type="evidence" value="ECO:0007669"/>
    <property type="project" value="UniProtKB-SubCell"/>
</dbReference>
<evidence type="ECO:0000256" key="1">
    <source>
        <dbReference type="ARBA" id="ARBA00004651"/>
    </source>
</evidence>
<keyword evidence="4 8" id="KW-0812">Transmembrane</keyword>
<dbReference type="GO" id="GO:0042121">
    <property type="term" value="P:alginic acid biosynthetic process"/>
    <property type="evidence" value="ECO:0007669"/>
    <property type="project" value="InterPro"/>
</dbReference>
<evidence type="ECO:0000313" key="9">
    <source>
        <dbReference type="EMBL" id="PIE63157.1"/>
    </source>
</evidence>
<dbReference type="PANTHER" id="PTHR13285:SF18">
    <property type="entry name" value="PROTEIN-CYSTEINE N-PALMITOYLTRANSFERASE RASP"/>
    <property type="match status" value="1"/>
</dbReference>
<dbReference type="PIRSF" id="PIRSF016636">
    <property type="entry name" value="AlgI_DltB"/>
    <property type="match status" value="1"/>
</dbReference>
<name>A0A2G6MST2_9BACT</name>
<protein>
    <submittedName>
        <fullName evidence="9">Membrane-bound O-acyltransferase family protein</fullName>
    </submittedName>
</protein>
<dbReference type="GO" id="GO:0016746">
    <property type="term" value="F:acyltransferase activity"/>
    <property type="evidence" value="ECO:0007669"/>
    <property type="project" value="UniProtKB-KW"/>
</dbReference>
<feature type="transmembrane region" description="Helical" evidence="8">
    <location>
        <begin position="366"/>
        <end position="384"/>
    </location>
</feature>
<evidence type="ECO:0000256" key="7">
    <source>
        <dbReference type="PIRNR" id="PIRNR016636"/>
    </source>
</evidence>
<feature type="transmembrane region" description="Helical" evidence="8">
    <location>
        <begin position="455"/>
        <end position="475"/>
    </location>
</feature>